<dbReference type="InterPro" id="IPR052583">
    <property type="entry name" value="ATP-helicase/E3_Ub-Ligase"/>
</dbReference>
<dbReference type="AlphaFoldDB" id="A0A6T6KYI4"/>
<dbReference type="GO" id="GO:0008270">
    <property type="term" value="F:zinc ion binding"/>
    <property type="evidence" value="ECO:0007669"/>
    <property type="project" value="UniProtKB-KW"/>
</dbReference>
<evidence type="ECO:0000259" key="7">
    <source>
        <dbReference type="PROSITE" id="PS51194"/>
    </source>
</evidence>
<evidence type="ECO:0000256" key="2">
    <source>
        <dbReference type="ARBA" id="ARBA00022771"/>
    </source>
</evidence>
<evidence type="ECO:0000313" key="9">
    <source>
        <dbReference type="EMBL" id="CAD8392781.1"/>
    </source>
</evidence>
<keyword evidence="2 5" id="KW-0863">Zinc-finger</keyword>
<evidence type="ECO:0008006" key="10">
    <source>
        <dbReference type="Google" id="ProtNLM"/>
    </source>
</evidence>
<evidence type="ECO:0000256" key="4">
    <source>
        <dbReference type="ARBA" id="ARBA00022833"/>
    </source>
</evidence>
<dbReference type="EMBL" id="HBEK01005027">
    <property type="protein sequence ID" value="CAD8392780.1"/>
    <property type="molecule type" value="Transcribed_RNA"/>
</dbReference>
<accession>A0A6T6KYI4</accession>
<evidence type="ECO:0000313" key="8">
    <source>
        <dbReference type="EMBL" id="CAD8392780.1"/>
    </source>
</evidence>
<dbReference type="InterPro" id="IPR027417">
    <property type="entry name" value="P-loop_NTPase"/>
</dbReference>
<reference evidence="9" key="1">
    <citation type="submission" date="2021-01" db="EMBL/GenBank/DDBJ databases">
        <authorList>
            <person name="Corre E."/>
            <person name="Pelletier E."/>
            <person name="Niang G."/>
            <person name="Scheremetjew M."/>
            <person name="Finn R."/>
            <person name="Kale V."/>
            <person name="Holt S."/>
            <person name="Cochrane G."/>
            <person name="Meng A."/>
            <person name="Brown T."/>
            <person name="Cohen L."/>
        </authorList>
    </citation>
    <scope>NUCLEOTIDE SEQUENCE</scope>
    <source>
        <strain evidence="9">UTEX LB 2760</strain>
    </source>
</reference>
<dbReference type="InterPro" id="IPR001841">
    <property type="entry name" value="Znf_RING"/>
</dbReference>
<dbReference type="PROSITE" id="PS51194">
    <property type="entry name" value="HELICASE_CTER"/>
    <property type="match status" value="1"/>
</dbReference>
<dbReference type="EMBL" id="HBEK01005028">
    <property type="protein sequence ID" value="CAD8392781.1"/>
    <property type="molecule type" value="Transcribed_RNA"/>
</dbReference>
<evidence type="ECO:0000259" key="6">
    <source>
        <dbReference type="PROSITE" id="PS50089"/>
    </source>
</evidence>
<protein>
    <recommendedName>
        <fullName evidence="10">RING-type domain-containing protein</fullName>
    </recommendedName>
</protein>
<dbReference type="PANTHER" id="PTHR45865">
    <property type="entry name" value="E3 UBIQUITIN-PROTEIN LIGASE SHPRH FAMILY MEMBER"/>
    <property type="match status" value="1"/>
</dbReference>
<proteinExistence type="predicted"/>
<dbReference type="SMART" id="SM00184">
    <property type="entry name" value="RING"/>
    <property type="match status" value="1"/>
</dbReference>
<organism evidence="9">
    <name type="scientific">Rhodosorus marinus</name>
    <dbReference type="NCBI Taxonomy" id="101924"/>
    <lineage>
        <taxon>Eukaryota</taxon>
        <taxon>Rhodophyta</taxon>
        <taxon>Stylonematophyceae</taxon>
        <taxon>Stylonematales</taxon>
        <taxon>Stylonemataceae</taxon>
        <taxon>Rhodosorus</taxon>
    </lineage>
</organism>
<sequence length="297" mass="33261">MAEESSLKRKRGQLTYLESLRNEGNLDTKPEAKNKTCAICLGEMTNEFSVFPCGHFFCFECTARIVERESGIENVPGAFSSVRCPSCRARAALAEISYVHPQQERERLLQSEQREIKGSYGSKISAVVRRILTILDADKSQKLLVFSQWTDVLEIISSSLRENDVGFARTEKGKKSFQTALHRFRTEPEISALLLPIKSCASGLNIVEATHVILVEPQMNPAAEAQAVGRVHRIGQNQKTTVHHFVVENTIEEKIVDIERQRALSYHGVVPKNPIIEKITTADVSLMFQDAIPHDGE</sequence>
<dbReference type="InterPro" id="IPR049730">
    <property type="entry name" value="SNF2/RAD54-like_C"/>
</dbReference>
<evidence type="ECO:0000256" key="3">
    <source>
        <dbReference type="ARBA" id="ARBA00022801"/>
    </source>
</evidence>
<dbReference type="SUPFAM" id="SSF57850">
    <property type="entry name" value="RING/U-box"/>
    <property type="match status" value="1"/>
</dbReference>
<dbReference type="Gene3D" id="3.40.50.300">
    <property type="entry name" value="P-loop containing nucleotide triphosphate hydrolases"/>
    <property type="match status" value="1"/>
</dbReference>
<feature type="domain" description="Helicase C-terminal" evidence="7">
    <location>
        <begin position="127"/>
        <end position="277"/>
    </location>
</feature>
<dbReference type="Gene3D" id="3.30.40.10">
    <property type="entry name" value="Zinc/RING finger domain, C3HC4 (zinc finger)"/>
    <property type="match status" value="1"/>
</dbReference>
<feature type="domain" description="RING-type" evidence="6">
    <location>
        <begin position="37"/>
        <end position="88"/>
    </location>
</feature>
<dbReference type="SUPFAM" id="SSF52540">
    <property type="entry name" value="P-loop containing nucleoside triphosphate hydrolases"/>
    <property type="match status" value="1"/>
</dbReference>
<dbReference type="InterPro" id="IPR001650">
    <property type="entry name" value="Helicase_C-like"/>
</dbReference>
<keyword evidence="4" id="KW-0862">Zinc</keyword>
<keyword evidence="1" id="KW-0479">Metal-binding</keyword>
<gene>
    <name evidence="8" type="ORF">RMAR0315_LOCUS2765</name>
    <name evidence="9" type="ORF">RMAR0315_LOCUS2766</name>
</gene>
<dbReference type="SMART" id="SM00490">
    <property type="entry name" value="HELICc"/>
    <property type="match status" value="1"/>
</dbReference>
<dbReference type="Pfam" id="PF00097">
    <property type="entry name" value="zf-C3HC4"/>
    <property type="match status" value="1"/>
</dbReference>
<dbReference type="InterPro" id="IPR018957">
    <property type="entry name" value="Znf_C3HC4_RING-type"/>
</dbReference>
<dbReference type="PROSITE" id="PS50089">
    <property type="entry name" value="ZF_RING_2"/>
    <property type="match status" value="1"/>
</dbReference>
<dbReference type="PANTHER" id="PTHR45865:SF1">
    <property type="entry name" value="E3 UBIQUITIN-PROTEIN LIGASE SHPRH"/>
    <property type="match status" value="1"/>
</dbReference>
<evidence type="ECO:0000256" key="1">
    <source>
        <dbReference type="ARBA" id="ARBA00022723"/>
    </source>
</evidence>
<dbReference type="CDD" id="cd18793">
    <property type="entry name" value="SF2_C_SNF"/>
    <property type="match status" value="1"/>
</dbReference>
<dbReference type="Pfam" id="PF00271">
    <property type="entry name" value="Helicase_C"/>
    <property type="match status" value="1"/>
</dbReference>
<evidence type="ECO:0000256" key="5">
    <source>
        <dbReference type="PROSITE-ProRule" id="PRU00175"/>
    </source>
</evidence>
<dbReference type="InterPro" id="IPR013083">
    <property type="entry name" value="Znf_RING/FYVE/PHD"/>
</dbReference>
<name>A0A6T6KYI4_9RHOD</name>
<dbReference type="GO" id="GO:0016787">
    <property type="term" value="F:hydrolase activity"/>
    <property type="evidence" value="ECO:0007669"/>
    <property type="project" value="UniProtKB-KW"/>
</dbReference>
<keyword evidence="3" id="KW-0378">Hydrolase</keyword>